<dbReference type="PROSITE" id="PS00478">
    <property type="entry name" value="LIM_DOMAIN_1"/>
    <property type="match status" value="1"/>
</dbReference>
<evidence type="ECO:0000256" key="2">
    <source>
        <dbReference type="ARBA" id="ARBA00022833"/>
    </source>
</evidence>
<dbReference type="PANTHER" id="PTHR15551">
    <property type="entry name" value="LIM DOMAIN ONLY 7"/>
    <property type="match status" value="1"/>
</dbReference>
<keyword evidence="1 4" id="KW-0479">Metal-binding</keyword>
<proteinExistence type="predicted"/>
<evidence type="ECO:0000313" key="7">
    <source>
        <dbReference type="Proteomes" id="UP001054945"/>
    </source>
</evidence>
<keyword evidence="2 4" id="KW-0862">Zinc</keyword>
<keyword evidence="7" id="KW-1185">Reference proteome</keyword>
<dbReference type="GO" id="GO:0051496">
    <property type="term" value="P:positive regulation of stress fiber assembly"/>
    <property type="evidence" value="ECO:0007669"/>
    <property type="project" value="TreeGrafter"/>
</dbReference>
<evidence type="ECO:0000313" key="6">
    <source>
        <dbReference type="EMBL" id="GIX69938.1"/>
    </source>
</evidence>
<dbReference type="PROSITE" id="PS50023">
    <property type="entry name" value="LIM_DOMAIN_2"/>
    <property type="match status" value="1"/>
</dbReference>
<accession>A0AAV4MC62</accession>
<evidence type="ECO:0000256" key="3">
    <source>
        <dbReference type="ARBA" id="ARBA00023038"/>
    </source>
</evidence>
<dbReference type="InterPro" id="IPR001781">
    <property type="entry name" value="Znf_LIM"/>
</dbReference>
<gene>
    <name evidence="6" type="primary">AVEN_132710_1</name>
    <name evidence="6" type="ORF">CEXT_462881</name>
</gene>
<dbReference type="GO" id="GO:0046872">
    <property type="term" value="F:metal ion binding"/>
    <property type="evidence" value="ECO:0007669"/>
    <property type="project" value="UniProtKB-KW"/>
</dbReference>
<dbReference type="GO" id="GO:0051893">
    <property type="term" value="P:regulation of focal adhesion assembly"/>
    <property type="evidence" value="ECO:0007669"/>
    <property type="project" value="TreeGrafter"/>
</dbReference>
<dbReference type="AlphaFoldDB" id="A0AAV4MC62"/>
<name>A0AAV4MC62_CAEEX</name>
<dbReference type="GO" id="GO:0001725">
    <property type="term" value="C:stress fiber"/>
    <property type="evidence" value="ECO:0007669"/>
    <property type="project" value="TreeGrafter"/>
</dbReference>
<keyword evidence="3 4" id="KW-0440">LIM domain</keyword>
<sequence length="284" mass="32654">MFINFLGEYGSEYFLEDPEGSSEISVDTSNEQWKENIDEQDIYGIAEFQQNPPVDVTIPISEESQKTKESPQHKAKQNLHNLGAAPKAKIMDSNKWITEKVTPVSKKAIEPVFRQITYNQNYWLTQEDERKRNIETLENLADRRYSMPPSQNYHPHVTVRTWGDREHEYQKLRPRSAVWSSSTVSEDLCDSYSHKQDIIRTHSLDSHRQNYDSNMLESEAHKCASCGKGLCEGSAMGIEALQLYFHIECFRCCLCHLQLGNGSCGTDVQVKDNLLYCPNCFTVD</sequence>
<reference evidence="6 7" key="1">
    <citation type="submission" date="2021-06" db="EMBL/GenBank/DDBJ databases">
        <title>Caerostris extrusa draft genome.</title>
        <authorList>
            <person name="Kono N."/>
            <person name="Arakawa K."/>
        </authorList>
    </citation>
    <scope>NUCLEOTIDE SEQUENCE [LARGE SCALE GENOMIC DNA]</scope>
</reference>
<protein>
    <recommendedName>
        <fullName evidence="5">LIM zinc-binding domain-containing protein</fullName>
    </recommendedName>
</protein>
<evidence type="ECO:0000256" key="4">
    <source>
        <dbReference type="PROSITE-ProRule" id="PRU00125"/>
    </source>
</evidence>
<comment type="caution">
    <text evidence="6">The sequence shown here is derived from an EMBL/GenBank/DDBJ whole genome shotgun (WGS) entry which is preliminary data.</text>
</comment>
<dbReference type="SMART" id="SM00132">
    <property type="entry name" value="LIM"/>
    <property type="match status" value="1"/>
</dbReference>
<dbReference type="EMBL" id="BPLR01019631">
    <property type="protein sequence ID" value="GIX69938.1"/>
    <property type="molecule type" value="Genomic_DNA"/>
</dbReference>
<dbReference type="PANTHER" id="PTHR15551:SF3">
    <property type="entry name" value="LIM AND CALPONIN HOMOLOGY DOMAINS-CONTAINING PROTEIN 1"/>
    <property type="match status" value="1"/>
</dbReference>
<organism evidence="6 7">
    <name type="scientific">Caerostris extrusa</name>
    <name type="common">Bark spider</name>
    <name type="synonym">Caerostris bankana</name>
    <dbReference type="NCBI Taxonomy" id="172846"/>
    <lineage>
        <taxon>Eukaryota</taxon>
        <taxon>Metazoa</taxon>
        <taxon>Ecdysozoa</taxon>
        <taxon>Arthropoda</taxon>
        <taxon>Chelicerata</taxon>
        <taxon>Arachnida</taxon>
        <taxon>Araneae</taxon>
        <taxon>Araneomorphae</taxon>
        <taxon>Entelegynae</taxon>
        <taxon>Araneoidea</taxon>
        <taxon>Araneidae</taxon>
        <taxon>Caerostris</taxon>
    </lineage>
</organism>
<feature type="domain" description="LIM zinc-binding" evidence="5">
    <location>
        <begin position="221"/>
        <end position="284"/>
    </location>
</feature>
<dbReference type="Gene3D" id="2.10.110.10">
    <property type="entry name" value="Cysteine Rich Protein"/>
    <property type="match status" value="1"/>
</dbReference>
<dbReference type="GO" id="GO:0032034">
    <property type="term" value="F:myosin II head/neck binding"/>
    <property type="evidence" value="ECO:0007669"/>
    <property type="project" value="TreeGrafter"/>
</dbReference>
<evidence type="ECO:0000259" key="5">
    <source>
        <dbReference type="PROSITE" id="PS50023"/>
    </source>
</evidence>
<dbReference type="CDD" id="cd08368">
    <property type="entry name" value="LIM"/>
    <property type="match status" value="1"/>
</dbReference>
<dbReference type="Pfam" id="PF00412">
    <property type="entry name" value="LIM"/>
    <property type="match status" value="1"/>
</dbReference>
<dbReference type="Proteomes" id="UP001054945">
    <property type="component" value="Unassembled WGS sequence"/>
</dbReference>
<evidence type="ECO:0000256" key="1">
    <source>
        <dbReference type="ARBA" id="ARBA00022723"/>
    </source>
</evidence>